<sequence length="109" mass="11822">MIIAIVNTKAGVGKQLSVFLGLAAKWRGFSARISDLDRQGSCFSWAREATDREKGFPFAVISATATDIERLRFPEGVISIMDTPPGSPREIQSALDVADFIIIPTSPKP</sequence>
<evidence type="ECO:0008006" key="3">
    <source>
        <dbReference type="Google" id="ProtNLM"/>
    </source>
</evidence>
<dbReference type="EMBL" id="CP046884">
    <property type="protein sequence ID" value="QNQ90386.1"/>
    <property type="molecule type" value="Genomic_DNA"/>
</dbReference>
<dbReference type="Proteomes" id="UP000516320">
    <property type="component" value="Chromosome"/>
</dbReference>
<proteinExistence type="predicted"/>
<dbReference type="InterPro" id="IPR027417">
    <property type="entry name" value="P-loop_NTPase"/>
</dbReference>
<dbReference type="AlphaFoldDB" id="A0A7H0SPB1"/>
<organism evidence="1 2">
    <name type="scientific">Corynebacterium poyangense</name>
    <dbReference type="NCBI Taxonomy" id="2684405"/>
    <lineage>
        <taxon>Bacteria</taxon>
        <taxon>Bacillati</taxon>
        <taxon>Actinomycetota</taxon>
        <taxon>Actinomycetes</taxon>
        <taxon>Mycobacteriales</taxon>
        <taxon>Corynebacteriaceae</taxon>
        <taxon>Corynebacterium</taxon>
    </lineage>
</organism>
<evidence type="ECO:0000313" key="1">
    <source>
        <dbReference type="EMBL" id="QNQ90386.1"/>
    </source>
</evidence>
<protein>
    <recommendedName>
        <fullName evidence="3">ParA family protein</fullName>
    </recommendedName>
</protein>
<name>A0A7H0SPB1_9CORY</name>
<keyword evidence="2" id="KW-1185">Reference proteome</keyword>
<dbReference type="KEGG" id="cpoy:GP475_06855"/>
<reference evidence="1 2" key="1">
    <citation type="submission" date="2019-12" db="EMBL/GenBank/DDBJ databases">
        <title>Corynebacterium sp. nov., isolated from feces of the Anser Albifrons in China.</title>
        <authorList>
            <person name="Liu Q."/>
        </authorList>
    </citation>
    <scope>NUCLEOTIDE SEQUENCE [LARGE SCALE GENOMIC DNA]</scope>
    <source>
        <strain evidence="1 2">4H37-19</strain>
    </source>
</reference>
<dbReference type="RefSeq" id="WP_187973701.1">
    <property type="nucleotide sequence ID" value="NZ_CP046884.1"/>
</dbReference>
<evidence type="ECO:0000313" key="2">
    <source>
        <dbReference type="Proteomes" id="UP000516320"/>
    </source>
</evidence>
<accession>A0A7H0SPB1</accession>
<dbReference type="SUPFAM" id="SSF52540">
    <property type="entry name" value="P-loop containing nucleoside triphosphate hydrolases"/>
    <property type="match status" value="1"/>
</dbReference>
<dbReference type="Gene3D" id="3.40.50.300">
    <property type="entry name" value="P-loop containing nucleotide triphosphate hydrolases"/>
    <property type="match status" value="1"/>
</dbReference>
<gene>
    <name evidence="1" type="ORF">GP475_06855</name>
</gene>
<dbReference type="CDD" id="cd02042">
    <property type="entry name" value="ParAB_family"/>
    <property type="match status" value="1"/>
</dbReference>